<name>A0A366LQ84_9ACTN</name>
<dbReference type="EMBL" id="QMEY01000020">
    <property type="protein sequence ID" value="RBQ15800.1"/>
    <property type="molecule type" value="Genomic_DNA"/>
</dbReference>
<comment type="caution">
    <text evidence="2">The sequence shown here is derived from an EMBL/GenBank/DDBJ whole genome shotgun (WGS) entry which is preliminary data.</text>
</comment>
<proteinExistence type="predicted"/>
<feature type="region of interest" description="Disordered" evidence="1">
    <location>
        <begin position="1"/>
        <end position="24"/>
    </location>
</feature>
<protein>
    <submittedName>
        <fullName evidence="2">Uncharacterized protein</fullName>
    </submittedName>
</protein>
<evidence type="ECO:0000313" key="2">
    <source>
        <dbReference type="EMBL" id="RBQ15800.1"/>
    </source>
</evidence>
<evidence type="ECO:0000256" key="1">
    <source>
        <dbReference type="SAM" id="MobiDB-lite"/>
    </source>
</evidence>
<evidence type="ECO:0000313" key="3">
    <source>
        <dbReference type="Proteomes" id="UP000253303"/>
    </source>
</evidence>
<sequence>MSAEVVRQDGIEAGMDGGDAEAPFLDAGTRAERGVVDLHRAVWRWAQENRLPDGALLPGRVIAASRRY</sequence>
<gene>
    <name evidence="2" type="ORF">DP939_32805</name>
</gene>
<dbReference type="Proteomes" id="UP000253303">
    <property type="component" value="Unassembled WGS sequence"/>
</dbReference>
<dbReference type="AlphaFoldDB" id="A0A366LQ84"/>
<keyword evidence="3" id="KW-1185">Reference proteome</keyword>
<reference evidence="2 3" key="1">
    <citation type="submission" date="2018-06" db="EMBL/GenBank/DDBJ databases">
        <title>Sphaerisporangium craniellae sp. nov., isolated from a marine sponge in the South China Sea.</title>
        <authorList>
            <person name="Li L."/>
        </authorList>
    </citation>
    <scope>NUCLEOTIDE SEQUENCE [LARGE SCALE GENOMIC DNA]</scope>
    <source>
        <strain evidence="2 3">LHW63015</strain>
    </source>
</reference>
<feature type="compositionally biased region" description="Basic and acidic residues" evidence="1">
    <location>
        <begin position="1"/>
        <end position="10"/>
    </location>
</feature>
<accession>A0A366LQ84</accession>
<organism evidence="2 3">
    <name type="scientific">Spongiactinospora rosea</name>
    <dbReference type="NCBI Taxonomy" id="2248750"/>
    <lineage>
        <taxon>Bacteria</taxon>
        <taxon>Bacillati</taxon>
        <taxon>Actinomycetota</taxon>
        <taxon>Actinomycetes</taxon>
        <taxon>Streptosporangiales</taxon>
        <taxon>Streptosporangiaceae</taxon>
        <taxon>Spongiactinospora</taxon>
    </lineage>
</organism>